<dbReference type="HOGENOM" id="CLU_1885865_0_0_1"/>
<evidence type="ECO:0000256" key="1">
    <source>
        <dbReference type="SAM" id="MobiDB-lite"/>
    </source>
</evidence>
<dbReference type="EMBL" id="JH658812">
    <property type="protein sequence ID" value="EXL84412.1"/>
    <property type="molecule type" value="Genomic_DNA"/>
</dbReference>
<feature type="region of interest" description="Disordered" evidence="1">
    <location>
        <begin position="1"/>
        <end position="20"/>
    </location>
</feature>
<reference evidence="2" key="2">
    <citation type="submission" date="2012-05" db="EMBL/GenBank/DDBJ databases">
        <title>The Genome Annotation of Fusarium oxysporum PHW808.</title>
        <authorList>
            <consortium name="The Broad Institute Genomics Platform"/>
            <person name="Ma L.-J."/>
            <person name="Corby-Kistler H."/>
            <person name="Broz K."/>
            <person name="Gale L.R."/>
            <person name="Jonkers W."/>
            <person name="O'Donnell K."/>
            <person name="Ploetz R."/>
            <person name="Steinberg C."/>
            <person name="Schwartz D.C."/>
            <person name="VanEtten H."/>
            <person name="Zhou S."/>
            <person name="Young S.K."/>
            <person name="Zeng Q."/>
            <person name="Gargeya S."/>
            <person name="Fitzgerald M."/>
            <person name="Abouelleil A."/>
            <person name="Alvarado L."/>
            <person name="Chapman S.B."/>
            <person name="Gainer-Dewar J."/>
            <person name="Goldberg J."/>
            <person name="Griggs A."/>
            <person name="Gujja S."/>
            <person name="Hansen M."/>
            <person name="Howarth C."/>
            <person name="Imamovic A."/>
            <person name="Ireland A."/>
            <person name="Larimer J."/>
            <person name="McCowan C."/>
            <person name="Murphy C."/>
            <person name="Pearson M."/>
            <person name="Poon T.W."/>
            <person name="Priest M."/>
            <person name="Roberts A."/>
            <person name="Saif S."/>
            <person name="Shea T."/>
            <person name="Sykes S."/>
            <person name="Wortman J."/>
            <person name="Nusbaum C."/>
            <person name="Birren B."/>
        </authorList>
    </citation>
    <scope>NUCLEOTIDE SEQUENCE</scope>
    <source>
        <strain evidence="2">54008</strain>
    </source>
</reference>
<proteinExistence type="predicted"/>
<feature type="compositionally biased region" description="Polar residues" evidence="1">
    <location>
        <begin position="107"/>
        <end position="118"/>
    </location>
</feature>
<accession>X0I6R2</accession>
<dbReference type="EMBL" id="JH658812">
    <property type="protein sequence ID" value="EXL84413.1"/>
    <property type="molecule type" value="Genomic_DNA"/>
</dbReference>
<dbReference type="Proteomes" id="UP000030676">
    <property type="component" value="Unassembled WGS sequence"/>
</dbReference>
<sequence>MTQNVGRGEQKKKKTWPHVGFSGGELNAREIITKIRYSPFEAQDPRDPKLKSSKNKHVFRNRTTRTWIKGVLSPFRAIPLHKHVHTIKTCIFLQRPCECPHSRKTHPLSSSRPLTSSCRPPRHDVTLSSRPKNRAVY</sequence>
<organism evidence="2">
    <name type="scientific">Fusarium oxysporum f. sp. conglutinans race 2 54008</name>
    <dbReference type="NCBI Taxonomy" id="1089457"/>
    <lineage>
        <taxon>Eukaryota</taxon>
        <taxon>Fungi</taxon>
        <taxon>Dikarya</taxon>
        <taxon>Ascomycota</taxon>
        <taxon>Pezizomycotina</taxon>
        <taxon>Sordariomycetes</taxon>
        <taxon>Hypocreomycetidae</taxon>
        <taxon>Hypocreales</taxon>
        <taxon>Nectriaceae</taxon>
        <taxon>Fusarium</taxon>
        <taxon>Fusarium oxysporum species complex</taxon>
    </lineage>
</organism>
<reference evidence="2" key="1">
    <citation type="submission" date="2011-11" db="EMBL/GenBank/DDBJ databases">
        <title>The Genome Sequence of Fusarium oxysporum PHW808.</title>
        <authorList>
            <consortium name="The Broad Institute Genome Sequencing Platform"/>
            <person name="Ma L.-J."/>
            <person name="Gale L.R."/>
            <person name="Schwartz D.C."/>
            <person name="Zhou S."/>
            <person name="Corby-Kistler H."/>
            <person name="Young S.K."/>
            <person name="Zeng Q."/>
            <person name="Gargeya S."/>
            <person name="Fitzgerald M."/>
            <person name="Haas B."/>
            <person name="Abouelleil A."/>
            <person name="Alvarado L."/>
            <person name="Arachchi H.M."/>
            <person name="Berlin A."/>
            <person name="Brown A."/>
            <person name="Chapman S.B."/>
            <person name="Chen Z."/>
            <person name="Dunbar C."/>
            <person name="Freedman E."/>
            <person name="Gearin G."/>
            <person name="Goldberg J."/>
            <person name="Griggs A."/>
            <person name="Gujja S."/>
            <person name="Heiman D."/>
            <person name="Howarth C."/>
            <person name="Larson L."/>
            <person name="Lui A."/>
            <person name="MacDonald P.J.P."/>
            <person name="Montmayeur A."/>
            <person name="Murphy C."/>
            <person name="Neiman D."/>
            <person name="Pearson M."/>
            <person name="Priest M."/>
            <person name="Roberts A."/>
            <person name="Saif S."/>
            <person name="Shea T."/>
            <person name="Shenoy N."/>
            <person name="Sisk P."/>
            <person name="Stolte C."/>
            <person name="Sykes S."/>
            <person name="Wortman J."/>
            <person name="Nusbaum C."/>
            <person name="Birren B."/>
        </authorList>
    </citation>
    <scope>NUCLEOTIDE SEQUENCE [LARGE SCALE GENOMIC DNA]</scope>
    <source>
        <strain evidence="2">54008</strain>
    </source>
</reference>
<protein>
    <submittedName>
        <fullName evidence="2">Uncharacterized protein</fullName>
    </submittedName>
</protein>
<gene>
    <name evidence="2" type="ORF">FOPG_03431</name>
</gene>
<feature type="region of interest" description="Disordered" evidence="1">
    <location>
        <begin position="100"/>
        <end position="137"/>
    </location>
</feature>
<evidence type="ECO:0000313" key="2">
    <source>
        <dbReference type="EMBL" id="EXL84412.1"/>
    </source>
</evidence>
<name>X0I6R2_FUSOX</name>
<dbReference type="AlphaFoldDB" id="X0I6R2"/>